<gene>
    <name evidence="2" type="ORF">MD535_06935</name>
</gene>
<protein>
    <recommendedName>
        <fullName evidence="4">Hydroxylamine reductase</fullName>
    </recommendedName>
</protein>
<accession>A0A9X3CM01</accession>
<dbReference type="EMBL" id="JAKRRY010000006">
    <property type="protein sequence ID" value="MCW8345745.1"/>
    <property type="molecule type" value="Genomic_DNA"/>
</dbReference>
<dbReference type="AlphaFoldDB" id="A0A9X3CM01"/>
<keyword evidence="3" id="KW-1185">Reference proteome</keyword>
<dbReference type="Proteomes" id="UP001155587">
    <property type="component" value="Unassembled WGS sequence"/>
</dbReference>
<dbReference type="RefSeq" id="WP_265674156.1">
    <property type="nucleotide sequence ID" value="NZ_JAKRRY010000006.1"/>
</dbReference>
<proteinExistence type="predicted"/>
<evidence type="ECO:0000313" key="3">
    <source>
        <dbReference type="Proteomes" id="UP001155587"/>
    </source>
</evidence>
<sequence>MKNLLITISALIIGFFAMIFSLLMAIPLAIAAFITGNRIKKQMEQQLNSQPFRQDAAPGATIEGEYENVSTK</sequence>
<feature type="region of interest" description="Disordered" evidence="1">
    <location>
        <begin position="49"/>
        <end position="72"/>
    </location>
</feature>
<reference evidence="2" key="1">
    <citation type="submission" date="2022-02" db="EMBL/GenBank/DDBJ databases">
        <title>Vibrio sp. nov, a new bacterium isolated from seawater.</title>
        <authorList>
            <person name="Yuan Y."/>
        </authorList>
    </citation>
    <scope>NUCLEOTIDE SEQUENCE</scope>
    <source>
        <strain evidence="2">ZSDZ65</strain>
    </source>
</reference>
<evidence type="ECO:0000256" key="1">
    <source>
        <dbReference type="SAM" id="MobiDB-lite"/>
    </source>
</evidence>
<evidence type="ECO:0000313" key="2">
    <source>
        <dbReference type="EMBL" id="MCW8345745.1"/>
    </source>
</evidence>
<organism evidence="2 3">
    <name type="scientific">Vibrio qingdaonensis</name>
    <dbReference type="NCBI Taxonomy" id="2829491"/>
    <lineage>
        <taxon>Bacteria</taxon>
        <taxon>Pseudomonadati</taxon>
        <taxon>Pseudomonadota</taxon>
        <taxon>Gammaproteobacteria</taxon>
        <taxon>Vibrionales</taxon>
        <taxon>Vibrionaceae</taxon>
        <taxon>Vibrio</taxon>
    </lineage>
</organism>
<comment type="caution">
    <text evidence="2">The sequence shown here is derived from an EMBL/GenBank/DDBJ whole genome shotgun (WGS) entry which is preliminary data.</text>
</comment>
<evidence type="ECO:0008006" key="4">
    <source>
        <dbReference type="Google" id="ProtNLM"/>
    </source>
</evidence>
<name>A0A9X3CM01_9VIBR</name>